<feature type="domain" description="Endonuclease/exonuclease/phosphatase" evidence="1">
    <location>
        <begin position="5"/>
        <end position="138"/>
    </location>
</feature>
<keyword evidence="3" id="KW-1185">Reference proteome</keyword>
<reference evidence="2" key="1">
    <citation type="journal article" date="2023" name="Plant J.">
        <title>Genome sequences and population genomics provide insights into the demographic history, inbreeding, and mutation load of two 'living fossil' tree species of Dipteronia.</title>
        <authorList>
            <person name="Feng Y."/>
            <person name="Comes H.P."/>
            <person name="Chen J."/>
            <person name="Zhu S."/>
            <person name="Lu R."/>
            <person name="Zhang X."/>
            <person name="Li P."/>
            <person name="Qiu J."/>
            <person name="Olsen K.M."/>
            <person name="Qiu Y."/>
        </authorList>
    </citation>
    <scope>NUCLEOTIDE SEQUENCE</scope>
    <source>
        <strain evidence="2">KIB01</strain>
    </source>
</reference>
<protein>
    <recommendedName>
        <fullName evidence="1">Endonuclease/exonuclease/phosphatase domain-containing protein</fullName>
    </recommendedName>
</protein>
<accession>A0AAD9TRI7</accession>
<dbReference type="PANTHER" id="PTHR35218:SF9">
    <property type="entry name" value="ENDONUCLEASE_EXONUCLEASE_PHOSPHATASE DOMAIN-CONTAINING PROTEIN"/>
    <property type="match status" value="1"/>
</dbReference>
<gene>
    <name evidence="2" type="ORF">Ddye_028361</name>
</gene>
<sequence length="204" mass="23986">MKILVWNARGLDSNRAFQVLLRLKQTYKPDLIFLIETKSDHYRMEIIKVKLGFPNKLVVNNIGRSRGLCLMWSNLADVSPISYSQFHIDVQIVSHRNVCWRWTSFYGNPDVNERQHRWTLLRGLSRMSNLPWVCAGDFTEILNENEKVGGVCRTKGRIERFRETLDECGLQDLGFMGPSFTWCDKRDREEMIQERLDRCVVTLE</sequence>
<comment type="caution">
    <text evidence="2">The sequence shown here is derived from an EMBL/GenBank/DDBJ whole genome shotgun (WGS) entry which is preliminary data.</text>
</comment>
<dbReference type="Gene3D" id="3.60.10.10">
    <property type="entry name" value="Endonuclease/exonuclease/phosphatase"/>
    <property type="match status" value="1"/>
</dbReference>
<dbReference type="Pfam" id="PF03372">
    <property type="entry name" value="Exo_endo_phos"/>
    <property type="match status" value="1"/>
</dbReference>
<evidence type="ECO:0000313" key="2">
    <source>
        <dbReference type="EMBL" id="KAK2640566.1"/>
    </source>
</evidence>
<dbReference type="AlphaFoldDB" id="A0AAD9TRI7"/>
<dbReference type="GO" id="GO:0003824">
    <property type="term" value="F:catalytic activity"/>
    <property type="evidence" value="ECO:0007669"/>
    <property type="project" value="InterPro"/>
</dbReference>
<dbReference type="InterPro" id="IPR036691">
    <property type="entry name" value="Endo/exonu/phosph_ase_sf"/>
</dbReference>
<evidence type="ECO:0000259" key="1">
    <source>
        <dbReference type="Pfam" id="PF03372"/>
    </source>
</evidence>
<organism evidence="2 3">
    <name type="scientific">Dipteronia dyeriana</name>
    <dbReference type="NCBI Taxonomy" id="168575"/>
    <lineage>
        <taxon>Eukaryota</taxon>
        <taxon>Viridiplantae</taxon>
        <taxon>Streptophyta</taxon>
        <taxon>Embryophyta</taxon>
        <taxon>Tracheophyta</taxon>
        <taxon>Spermatophyta</taxon>
        <taxon>Magnoliopsida</taxon>
        <taxon>eudicotyledons</taxon>
        <taxon>Gunneridae</taxon>
        <taxon>Pentapetalae</taxon>
        <taxon>rosids</taxon>
        <taxon>malvids</taxon>
        <taxon>Sapindales</taxon>
        <taxon>Sapindaceae</taxon>
        <taxon>Hippocastanoideae</taxon>
        <taxon>Acereae</taxon>
        <taxon>Dipteronia</taxon>
    </lineage>
</organism>
<evidence type="ECO:0000313" key="3">
    <source>
        <dbReference type="Proteomes" id="UP001280121"/>
    </source>
</evidence>
<dbReference type="Proteomes" id="UP001280121">
    <property type="component" value="Unassembled WGS sequence"/>
</dbReference>
<dbReference type="SUPFAM" id="SSF56219">
    <property type="entry name" value="DNase I-like"/>
    <property type="match status" value="1"/>
</dbReference>
<dbReference type="InterPro" id="IPR005135">
    <property type="entry name" value="Endo/exonuclease/phosphatase"/>
</dbReference>
<name>A0AAD9TRI7_9ROSI</name>
<dbReference type="EMBL" id="JANJYI010000008">
    <property type="protein sequence ID" value="KAK2640566.1"/>
    <property type="molecule type" value="Genomic_DNA"/>
</dbReference>
<proteinExistence type="predicted"/>
<dbReference type="PANTHER" id="PTHR35218">
    <property type="entry name" value="RNASE H DOMAIN-CONTAINING PROTEIN"/>
    <property type="match status" value="1"/>
</dbReference>